<evidence type="ECO:0000313" key="2">
    <source>
        <dbReference type="EMBL" id="PPR03903.1"/>
    </source>
</evidence>
<name>A0A409YLE4_9AGAR</name>
<gene>
    <name evidence="2" type="ORF">CVT24_008095</name>
</gene>
<dbReference type="EMBL" id="NHTK01001009">
    <property type="protein sequence ID" value="PPR03903.1"/>
    <property type="molecule type" value="Genomic_DNA"/>
</dbReference>
<dbReference type="PROSITE" id="PS50097">
    <property type="entry name" value="BTB"/>
    <property type="match status" value="1"/>
</dbReference>
<comment type="caution">
    <text evidence="2">The sequence shown here is derived from an EMBL/GenBank/DDBJ whole genome shotgun (WGS) entry which is preliminary data.</text>
</comment>
<dbReference type="InterPro" id="IPR011333">
    <property type="entry name" value="SKP1/BTB/POZ_sf"/>
</dbReference>
<sequence length="376" mass="42228">MSDLQASEELILAVKKRKLSGDSQDEMDVSGPDTNKMKRSFRFWFHDGNVVLQTEDKQFRVHRSLLALHSKVFADMFSIPQPVQDPSSSASVSGSGLTTTDGLNEMVEGCPVVRIYDDSSDISVLLSVLYGLDTVRDYDVENHALELISLLKVGQKYEFGKILQDVLKELRQRFPISLEEFEKHQPFPFNDGIFALVEAAHQFHLHSILPALYANLFHICSTEEIQEQLGIFRGGPPATPNLVMSTRTLVHVLMSAQRYHLAIVKFHLPAFKTRGPSGECNTPSICCSSFPTTLDYAENPASPFNLAGTPFPDKEGTLLFSPHKPLCDKCRALVLPRYVGRRRNLWLDLPRLFGYDAQVYKDGGVSDFMPVEFKMA</sequence>
<dbReference type="OrthoDB" id="2799068at2759"/>
<dbReference type="AlphaFoldDB" id="A0A409YLE4"/>
<dbReference type="InterPro" id="IPR000210">
    <property type="entry name" value="BTB/POZ_dom"/>
</dbReference>
<dbReference type="InParanoid" id="A0A409YLE4"/>
<accession>A0A409YLE4</accession>
<dbReference type="STRING" id="181874.A0A409YLE4"/>
<dbReference type="Pfam" id="PF00651">
    <property type="entry name" value="BTB"/>
    <property type="match status" value="1"/>
</dbReference>
<feature type="domain" description="BTB" evidence="1">
    <location>
        <begin position="48"/>
        <end position="78"/>
    </location>
</feature>
<dbReference type="Proteomes" id="UP000284842">
    <property type="component" value="Unassembled WGS sequence"/>
</dbReference>
<keyword evidence="3" id="KW-1185">Reference proteome</keyword>
<dbReference type="CDD" id="cd18186">
    <property type="entry name" value="BTB_POZ_ZBTB_KLHL-like"/>
    <property type="match status" value="1"/>
</dbReference>
<dbReference type="Gene3D" id="3.30.710.10">
    <property type="entry name" value="Potassium Channel Kv1.1, Chain A"/>
    <property type="match status" value="1"/>
</dbReference>
<evidence type="ECO:0000313" key="3">
    <source>
        <dbReference type="Proteomes" id="UP000284842"/>
    </source>
</evidence>
<dbReference type="SUPFAM" id="SSF54695">
    <property type="entry name" value="POZ domain"/>
    <property type="match status" value="1"/>
</dbReference>
<dbReference type="SMART" id="SM00225">
    <property type="entry name" value="BTB"/>
    <property type="match status" value="1"/>
</dbReference>
<reference evidence="2 3" key="1">
    <citation type="journal article" date="2018" name="Evol. Lett.">
        <title>Horizontal gene cluster transfer increased hallucinogenic mushroom diversity.</title>
        <authorList>
            <person name="Reynolds H.T."/>
            <person name="Vijayakumar V."/>
            <person name="Gluck-Thaler E."/>
            <person name="Korotkin H.B."/>
            <person name="Matheny P.B."/>
            <person name="Slot J.C."/>
        </authorList>
    </citation>
    <scope>NUCLEOTIDE SEQUENCE [LARGE SCALE GENOMIC DNA]</scope>
    <source>
        <strain evidence="2 3">2629</strain>
    </source>
</reference>
<protein>
    <recommendedName>
        <fullName evidence="1">BTB domain-containing protein</fullName>
    </recommendedName>
</protein>
<proteinExistence type="predicted"/>
<organism evidence="2 3">
    <name type="scientific">Panaeolus cyanescens</name>
    <dbReference type="NCBI Taxonomy" id="181874"/>
    <lineage>
        <taxon>Eukaryota</taxon>
        <taxon>Fungi</taxon>
        <taxon>Dikarya</taxon>
        <taxon>Basidiomycota</taxon>
        <taxon>Agaricomycotina</taxon>
        <taxon>Agaricomycetes</taxon>
        <taxon>Agaricomycetidae</taxon>
        <taxon>Agaricales</taxon>
        <taxon>Agaricineae</taxon>
        <taxon>Galeropsidaceae</taxon>
        <taxon>Panaeolus</taxon>
    </lineage>
</organism>
<evidence type="ECO:0000259" key="1">
    <source>
        <dbReference type="PROSITE" id="PS50097"/>
    </source>
</evidence>